<protein>
    <submittedName>
        <fullName evidence="1">Uncharacterized protein</fullName>
    </submittedName>
</protein>
<proteinExistence type="predicted"/>
<dbReference type="Proteomes" id="UP000176593">
    <property type="component" value="Unassembled WGS sequence"/>
</dbReference>
<sequence length="280" mass="31018">MPNIEYESVEAVMENKWMESQKQMRELYEKGIEGLLAVESAETLFEKGESCLCCIDEGTDNGLFRVAGSGILLSDEERANLVDRLQAMGIKGVKSHEGCGAAEKYCKENGITDKSVEEVAIQKAKDMATQLGVPYLGHIEKVSRPKEFHYARVVYYDGTGQFNQAASKDILPPGFVISRRLLHDMNEDDPTENQYKPALDNTKLAIQIALGAHGFGKKITAEKPLILVALGDPHDSMFNADAMRRELNQLVQSIAETDPQTAARLRVDATNAPIKEETRN</sequence>
<name>A0A1F7V810_9BACT</name>
<dbReference type="EMBL" id="MGEQ01000007">
    <property type="protein sequence ID" value="OGL86716.1"/>
    <property type="molecule type" value="Genomic_DNA"/>
</dbReference>
<evidence type="ECO:0000313" key="1">
    <source>
        <dbReference type="EMBL" id="OGL86716.1"/>
    </source>
</evidence>
<organism evidence="1 2">
    <name type="scientific">Candidatus Uhrbacteria bacterium RIFCSPLOWO2_02_FULL_48_18</name>
    <dbReference type="NCBI Taxonomy" id="1802408"/>
    <lineage>
        <taxon>Bacteria</taxon>
        <taxon>Candidatus Uhriibacteriota</taxon>
    </lineage>
</organism>
<accession>A0A1F7V810</accession>
<reference evidence="1 2" key="1">
    <citation type="journal article" date="2016" name="Nat. Commun.">
        <title>Thousands of microbial genomes shed light on interconnected biogeochemical processes in an aquifer system.</title>
        <authorList>
            <person name="Anantharaman K."/>
            <person name="Brown C.T."/>
            <person name="Hug L.A."/>
            <person name="Sharon I."/>
            <person name="Castelle C.J."/>
            <person name="Probst A.J."/>
            <person name="Thomas B.C."/>
            <person name="Singh A."/>
            <person name="Wilkins M.J."/>
            <person name="Karaoz U."/>
            <person name="Brodie E.L."/>
            <person name="Williams K.H."/>
            <person name="Hubbard S.S."/>
            <person name="Banfield J.F."/>
        </authorList>
    </citation>
    <scope>NUCLEOTIDE SEQUENCE [LARGE SCALE GENOMIC DNA]</scope>
</reference>
<evidence type="ECO:0000313" key="2">
    <source>
        <dbReference type="Proteomes" id="UP000176593"/>
    </source>
</evidence>
<gene>
    <name evidence="1" type="ORF">A3I41_05290</name>
</gene>
<comment type="caution">
    <text evidence="1">The sequence shown here is derived from an EMBL/GenBank/DDBJ whole genome shotgun (WGS) entry which is preliminary data.</text>
</comment>
<dbReference type="AlphaFoldDB" id="A0A1F7V810"/>